<feature type="domain" description="RRM" evidence="4">
    <location>
        <begin position="5"/>
        <end position="101"/>
    </location>
</feature>
<dbReference type="InterPro" id="IPR035979">
    <property type="entry name" value="RBD_domain_sf"/>
</dbReference>
<evidence type="ECO:0000313" key="7">
    <source>
        <dbReference type="Proteomes" id="UP000014500"/>
    </source>
</evidence>
<evidence type="ECO:0008006" key="8">
    <source>
        <dbReference type="Google" id="ProtNLM"/>
    </source>
</evidence>
<protein>
    <recommendedName>
        <fullName evidence="8">CCHC-type domain-containing protein</fullName>
    </recommendedName>
</protein>
<dbReference type="AlphaFoldDB" id="T1IXV5"/>
<dbReference type="SMART" id="SM00360">
    <property type="entry name" value="RRM"/>
    <property type="match status" value="1"/>
</dbReference>
<organism evidence="6 7">
    <name type="scientific">Strigamia maritima</name>
    <name type="common">European centipede</name>
    <name type="synonym">Geophilus maritimus</name>
    <dbReference type="NCBI Taxonomy" id="126957"/>
    <lineage>
        <taxon>Eukaryota</taxon>
        <taxon>Metazoa</taxon>
        <taxon>Ecdysozoa</taxon>
        <taxon>Arthropoda</taxon>
        <taxon>Myriapoda</taxon>
        <taxon>Chilopoda</taxon>
        <taxon>Pleurostigmophora</taxon>
        <taxon>Geophilomorpha</taxon>
        <taxon>Linotaeniidae</taxon>
        <taxon>Strigamia</taxon>
    </lineage>
</organism>
<keyword evidence="1 3" id="KW-0694">RNA-binding</keyword>
<dbReference type="InterPro" id="IPR001878">
    <property type="entry name" value="Znf_CCHC"/>
</dbReference>
<evidence type="ECO:0000313" key="6">
    <source>
        <dbReference type="EnsemblMetazoa" id="SMAR006050-PA"/>
    </source>
</evidence>
<dbReference type="HOGENOM" id="CLU_134580_0_0_1"/>
<dbReference type="STRING" id="126957.T1IXV5"/>
<feature type="domain" description="CCHC-type" evidence="5">
    <location>
        <begin position="112"/>
        <end position="127"/>
    </location>
</feature>
<dbReference type="Gene3D" id="4.10.60.10">
    <property type="entry name" value="Zinc finger, CCHC-type"/>
    <property type="match status" value="1"/>
</dbReference>
<keyword evidence="2" id="KW-0862">Zinc</keyword>
<dbReference type="Pfam" id="PF00098">
    <property type="entry name" value="zf-CCHC"/>
    <property type="match status" value="1"/>
</dbReference>
<dbReference type="InterPro" id="IPR012677">
    <property type="entry name" value="Nucleotide-bd_a/b_plait_sf"/>
</dbReference>
<dbReference type="PROSITE" id="PS50102">
    <property type="entry name" value="RRM"/>
    <property type="match status" value="1"/>
</dbReference>
<dbReference type="PhylomeDB" id="T1IXV5"/>
<dbReference type="Gene3D" id="3.30.70.330">
    <property type="match status" value="1"/>
</dbReference>
<dbReference type="EnsemblMetazoa" id="SMAR006050-RA">
    <property type="protein sequence ID" value="SMAR006050-PA"/>
    <property type="gene ID" value="SMAR006050"/>
</dbReference>
<reference evidence="7" key="1">
    <citation type="submission" date="2011-05" db="EMBL/GenBank/DDBJ databases">
        <authorList>
            <person name="Richards S.R."/>
            <person name="Qu J."/>
            <person name="Jiang H."/>
            <person name="Jhangiani S.N."/>
            <person name="Agravi P."/>
            <person name="Goodspeed R."/>
            <person name="Gross S."/>
            <person name="Mandapat C."/>
            <person name="Jackson L."/>
            <person name="Mathew T."/>
            <person name="Pu L."/>
            <person name="Thornton R."/>
            <person name="Saada N."/>
            <person name="Wilczek-Boney K.B."/>
            <person name="Lee S."/>
            <person name="Kovar C."/>
            <person name="Wu Y."/>
            <person name="Scherer S.E."/>
            <person name="Worley K.C."/>
            <person name="Muzny D.M."/>
            <person name="Gibbs R."/>
        </authorList>
    </citation>
    <scope>NUCLEOTIDE SEQUENCE</scope>
    <source>
        <strain evidence="7">Brora</strain>
    </source>
</reference>
<dbReference type="eggNOG" id="KOG0109">
    <property type="taxonomic scope" value="Eukaryota"/>
</dbReference>
<evidence type="ECO:0000256" key="2">
    <source>
        <dbReference type="PROSITE-ProRule" id="PRU00047"/>
    </source>
</evidence>
<name>T1IXV5_STRMM</name>
<dbReference type="SUPFAM" id="SSF54928">
    <property type="entry name" value="RNA-binding domain, RBD"/>
    <property type="match status" value="1"/>
</dbReference>
<dbReference type="Pfam" id="PF00076">
    <property type="entry name" value="RRM_1"/>
    <property type="match status" value="1"/>
</dbReference>
<keyword evidence="2" id="KW-0863">Zinc-finger</keyword>
<evidence type="ECO:0000256" key="1">
    <source>
        <dbReference type="ARBA" id="ARBA00022884"/>
    </source>
</evidence>
<dbReference type="GO" id="GO:0008270">
    <property type="term" value="F:zinc ion binding"/>
    <property type="evidence" value="ECO:0007669"/>
    <property type="project" value="UniProtKB-KW"/>
</dbReference>
<keyword evidence="7" id="KW-1185">Reference proteome</keyword>
<dbReference type="InterPro" id="IPR000504">
    <property type="entry name" value="RRM_dom"/>
</dbReference>
<dbReference type="GO" id="GO:0003723">
    <property type="term" value="F:RNA binding"/>
    <property type="evidence" value="ECO:0007669"/>
    <property type="project" value="UniProtKB-UniRule"/>
</dbReference>
<dbReference type="FunFam" id="3.30.70.330:FF:001296">
    <property type="entry name" value="Alternative splicing factor"/>
    <property type="match status" value="1"/>
</dbReference>
<evidence type="ECO:0000259" key="4">
    <source>
        <dbReference type="PROSITE" id="PS50102"/>
    </source>
</evidence>
<sequence>MSGRAQLFIGRLSKDTRVRDLEEIFERYGRLLRCDIKYGGDLLLFCTCSNFKRIFLFFPTGTGMAYAFVDYDDRRDAEDAIKYENGREVRGQSIVVEWARGPSYRPALYDECYRCHRNGHWARDCPEIERERYKYHLSAGRGRTSTSVTQEESGTIAAAIPAVTIEVVRGPLVQIEISAEVAAAT</sequence>
<accession>T1IXV5</accession>
<dbReference type="PROSITE" id="PS50158">
    <property type="entry name" value="ZF_CCHC"/>
    <property type="match status" value="1"/>
</dbReference>
<dbReference type="PANTHER" id="PTHR48038">
    <property type="entry name" value="RIBONUCLEOPROTEIN RB97D"/>
    <property type="match status" value="1"/>
</dbReference>
<dbReference type="EMBL" id="JH431663">
    <property type="status" value="NOT_ANNOTATED_CDS"/>
    <property type="molecule type" value="Genomic_DNA"/>
</dbReference>
<evidence type="ECO:0000259" key="5">
    <source>
        <dbReference type="PROSITE" id="PS50158"/>
    </source>
</evidence>
<evidence type="ECO:0000256" key="3">
    <source>
        <dbReference type="PROSITE-ProRule" id="PRU00176"/>
    </source>
</evidence>
<dbReference type="Proteomes" id="UP000014500">
    <property type="component" value="Unassembled WGS sequence"/>
</dbReference>
<proteinExistence type="predicted"/>
<keyword evidence="2" id="KW-0479">Metal-binding</keyword>
<dbReference type="PANTHER" id="PTHR48038:SF1">
    <property type="entry name" value="RIBONUCLEOPROTEIN RB97D"/>
    <property type="match status" value="1"/>
</dbReference>
<reference evidence="6" key="2">
    <citation type="submission" date="2015-02" db="UniProtKB">
        <authorList>
            <consortium name="EnsemblMetazoa"/>
        </authorList>
    </citation>
    <scope>IDENTIFICATION</scope>
</reference>
<dbReference type="SMART" id="SM00343">
    <property type="entry name" value="ZnF_C2HC"/>
    <property type="match status" value="1"/>
</dbReference>